<dbReference type="InterPro" id="IPR008183">
    <property type="entry name" value="Aldose_1/G6P_1-epimerase"/>
</dbReference>
<proteinExistence type="inferred from homology"/>
<dbReference type="Pfam" id="PF01263">
    <property type="entry name" value="Aldose_epim"/>
    <property type="match status" value="1"/>
</dbReference>
<keyword evidence="8" id="KW-1185">Reference proteome</keyword>
<evidence type="ECO:0000256" key="4">
    <source>
        <dbReference type="ARBA" id="ARBA00023277"/>
    </source>
</evidence>
<dbReference type="GO" id="GO:0016853">
    <property type="term" value="F:isomerase activity"/>
    <property type="evidence" value="ECO:0007669"/>
    <property type="project" value="UniProtKB-KW"/>
</dbReference>
<accession>A0ABT6N8U3</accession>
<reference evidence="7 8" key="1">
    <citation type="submission" date="2023-04" db="EMBL/GenBank/DDBJ databases">
        <title>Fusibacter bizertensis strain WBS, isolated from littoral bottom sediments of the Arctic seas - biochemical and genomic analysis.</title>
        <authorList>
            <person name="Brioukhanov A.L."/>
        </authorList>
    </citation>
    <scope>NUCLEOTIDE SEQUENCE [LARGE SCALE GENOMIC DNA]</scope>
    <source>
        <strain evidence="7 8">WBS</strain>
    </source>
</reference>
<dbReference type="InterPro" id="IPR014718">
    <property type="entry name" value="GH-type_carb-bd"/>
</dbReference>
<organism evidence="7 8">
    <name type="scientific">Fusibacter bizertensis</name>
    <dbReference type="NCBI Taxonomy" id="1488331"/>
    <lineage>
        <taxon>Bacteria</taxon>
        <taxon>Bacillati</taxon>
        <taxon>Bacillota</taxon>
        <taxon>Clostridia</taxon>
        <taxon>Eubacteriales</taxon>
        <taxon>Eubacteriales Family XII. Incertae Sedis</taxon>
        <taxon>Fusibacter</taxon>
    </lineage>
</organism>
<sequence length="325" mass="36452">MTKVEKFILKSKSGFSVEVLNLGGIITKIMAQDKHGNRKNVVLSYDDFEDYKANPLFLGCFVGPVAGRTKDGILSIDQEVQKLDISCHPNSLHSCKDGLHNVLWSVESHTIDQLVLSYKVQSAYCKLSYKITYSVSDEKLNIDYYATSDHKTYLSLTNHSYFNLSGDYNSTILNHTLKLNCTHLARLDDESLPVELVELDKSSTDFITEKRLYDVVTSDTPDIKKASGIDHPFKCGDENKIAVLKEPISGRIMKVSTTQPYVIIYSGNFLHTAQSGSGKKLTQYSGICFETQDLPNILSNRLDSITYVTPESPYKHSTSFDFSIL</sequence>
<dbReference type="RefSeq" id="WP_281092618.1">
    <property type="nucleotide sequence ID" value="NZ_JARYZI010000001.1"/>
</dbReference>
<dbReference type="SUPFAM" id="SSF74650">
    <property type="entry name" value="Galactose mutarotase-like"/>
    <property type="match status" value="1"/>
</dbReference>
<dbReference type="InterPro" id="IPR018052">
    <property type="entry name" value="Ald1_epimerase_CS"/>
</dbReference>
<dbReference type="PANTHER" id="PTHR10091">
    <property type="entry name" value="ALDOSE-1-EPIMERASE"/>
    <property type="match status" value="1"/>
</dbReference>
<dbReference type="PANTHER" id="PTHR10091:SF0">
    <property type="entry name" value="GALACTOSE MUTAROTASE"/>
    <property type="match status" value="1"/>
</dbReference>
<dbReference type="Proteomes" id="UP001158045">
    <property type="component" value="Unassembled WGS sequence"/>
</dbReference>
<gene>
    <name evidence="7" type="ORF">QE109_01605</name>
</gene>
<dbReference type="InterPro" id="IPR011013">
    <property type="entry name" value="Gal_mutarotase_sf_dom"/>
</dbReference>
<evidence type="ECO:0000256" key="2">
    <source>
        <dbReference type="ARBA" id="ARBA00014165"/>
    </source>
</evidence>
<name>A0ABT6N8U3_9FIRM</name>
<protein>
    <recommendedName>
        <fullName evidence="2">Aldose 1-epimerase</fullName>
    </recommendedName>
    <alternativeName>
        <fullName evidence="6">Galactose mutarotase</fullName>
    </alternativeName>
    <alternativeName>
        <fullName evidence="5">Type-1 mutarotase</fullName>
    </alternativeName>
</protein>
<dbReference type="Gene3D" id="2.70.98.10">
    <property type="match status" value="1"/>
</dbReference>
<comment type="caution">
    <text evidence="7">The sequence shown here is derived from an EMBL/GenBank/DDBJ whole genome shotgun (WGS) entry which is preliminary data.</text>
</comment>
<keyword evidence="3 7" id="KW-0413">Isomerase</keyword>
<dbReference type="CDD" id="cd09019">
    <property type="entry name" value="galactose_mutarotase_like"/>
    <property type="match status" value="1"/>
</dbReference>
<evidence type="ECO:0000256" key="1">
    <source>
        <dbReference type="ARBA" id="ARBA00006206"/>
    </source>
</evidence>
<evidence type="ECO:0000256" key="3">
    <source>
        <dbReference type="ARBA" id="ARBA00023235"/>
    </source>
</evidence>
<dbReference type="InterPro" id="IPR047215">
    <property type="entry name" value="Galactose_mutarotase-like"/>
</dbReference>
<evidence type="ECO:0000313" key="8">
    <source>
        <dbReference type="Proteomes" id="UP001158045"/>
    </source>
</evidence>
<evidence type="ECO:0000313" key="7">
    <source>
        <dbReference type="EMBL" id="MDH8676819.1"/>
    </source>
</evidence>
<evidence type="ECO:0000256" key="5">
    <source>
        <dbReference type="ARBA" id="ARBA00032300"/>
    </source>
</evidence>
<evidence type="ECO:0000256" key="6">
    <source>
        <dbReference type="ARBA" id="ARBA00033373"/>
    </source>
</evidence>
<dbReference type="PROSITE" id="PS00545">
    <property type="entry name" value="ALDOSE_1_EPIMERASE"/>
    <property type="match status" value="1"/>
</dbReference>
<keyword evidence="4" id="KW-0119">Carbohydrate metabolism</keyword>
<comment type="similarity">
    <text evidence="1">Belongs to the aldose epimerase family.</text>
</comment>
<dbReference type="EMBL" id="JARYZI010000001">
    <property type="protein sequence ID" value="MDH8676819.1"/>
    <property type="molecule type" value="Genomic_DNA"/>
</dbReference>